<feature type="compositionally biased region" description="Basic residues" evidence="1">
    <location>
        <begin position="66"/>
        <end position="82"/>
    </location>
</feature>
<accession>A0AAV4XJN2</accession>
<comment type="caution">
    <text evidence="2">The sequence shown here is derived from an EMBL/GenBank/DDBJ whole genome shotgun (WGS) entry which is preliminary data.</text>
</comment>
<dbReference type="AlphaFoldDB" id="A0AAV4XJN2"/>
<evidence type="ECO:0008006" key="4">
    <source>
        <dbReference type="Google" id="ProtNLM"/>
    </source>
</evidence>
<keyword evidence="3" id="KW-1185">Reference proteome</keyword>
<gene>
    <name evidence="2" type="ORF">CEXT_154411</name>
</gene>
<name>A0AAV4XJN2_CAEEX</name>
<proteinExistence type="predicted"/>
<reference evidence="2 3" key="1">
    <citation type="submission" date="2021-06" db="EMBL/GenBank/DDBJ databases">
        <title>Caerostris extrusa draft genome.</title>
        <authorList>
            <person name="Kono N."/>
            <person name="Arakawa K."/>
        </authorList>
    </citation>
    <scope>NUCLEOTIDE SEQUENCE [LARGE SCALE GENOMIC DNA]</scope>
</reference>
<sequence length="82" mass="9609">MTPLVPSTVALFSFFFKHYLRFSLSPNTSRERLSSSFGGKGGTRWISRDERYRVTPSQLPADPRRNRALGRRKWNAHRKRVD</sequence>
<evidence type="ECO:0000313" key="2">
    <source>
        <dbReference type="EMBL" id="GIY94430.1"/>
    </source>
</evidence>
<evidence type="ECO:0000256" key="1">
    <source>
        <dbReference type="SAM" id="MobiDB-lite"/>
    </source>
</evidence>
<dbReference type="Proteomes" id="UP001054945">
    <property type="component" value="Unassembled WGS sequence"/>
</dbReference>
<feature type="region of interest" description="Disordered" evidence="1">
    <location>
        <begin position="56"/>
        <end position="82"/>
    </location>
</feature>
<organism evidence="2 3">
    <name type="scientific">Caerostris extrusa</name>
    <name type="common">Bark spider</name>
    <name type="synonym">Caerostris bankana</name>
    <dbReference type="NCBI Taxonomy" id="172846"/>
    <lineage>
        <taxon>Eukaryota</taxon>
        <taxon>Metazoa</taxon>
        <taxon>Ecdysozoa</taxon>
        <taxon>Arthropoda</taxon>
        <taxon>Chelicerata</taxon>
        <taxon>Arachnida</taxon>
        <taxon>Araneae</taxon>
        <taxon>Araneomorphae</taxon>
        <taxon>Entelegynae</taxon>
        <taxon>Araneoidea</taxon>
        <taxon>Araneidae</taxon>
        <taxon>Caerostris</taxon>
    </lineage>
</organism>
<evidence type="ECO:0000313" key="3">
    <source>
        <dbReference type="Proteomes" id="UP001054945"/>
    </source>
</evidence>
<dbReference type="EMBL" id="BPLR01017783">
    <property type="protein sequence ID" value="GIY94430.1"/>
    <property type="molecule type" value="Genomic_DNA"/>
</dbReference>
<protein>
    <recommendedName>
        <fullName evidence="4">Secreted protein</fullName>
    </recommendedName>
</protein>